<feature type="signal peptide" evidence="7">
    <location>
        <begin position="1"/>
        <end position="26"/>
    </location>
</feature>
<keyword evidence="4" id="KW-0812">Transmembrane</keyword>
<feature type="chain" id="PRO_5030884828" evidence="7">
    <location>
        <begin position="27"/>
        <end position="1136"/>
    </location>
</feature>
<evidence type="ECO:0000256" key="7">
    <source>
        <dbReference type="SAM" id="SignalP"/>
    </source>
</evidence>
<dbReference type="InterPro" id="IPR039426">
    <property type="entry name" value="TonB-dep_rcpt-like"/>
</dbReference>
<keyword evidence="6" id="KW-0998">Cell outer membrane</keyword>
<dbReference type="GO" id="GO:0015344">
    <property type="term" value="F:siderophore uptake transmembrane transporter activity"/>
    <property type="evidence" value="ECO:0007669"/>
    <property type="project" value="TreeGrafter"/>
</dbReference>
<dbReference type="InterPro" id="IPR036942">
    <property type="entry name" value="Beta-barrel_TonB_sf"/>
</dbReference>
<keyword evidence="7" id="KW-0732">Signal</keyword>
<dbReference type="Pfam" id="PF25183">
    <property type="entry name" value="OMP_b-brl_4"/>
    <property type="match status" value="1"/>
</dbReference>
<evidence type="ECO:0000256" key="3">
    <source>
        <dbReference type="ARBA" id="ARBA00022452"/>
    </source>
</evidence>
<comment type="caution">
    <text evidence="9">The sequence shown here is derived from an EMBL/GenBank/DDBJ whole genome shotgun (WGS) entry which is preliminary data.</text>
</comment>
<protein>
    <submittedName>
        <fullName evidence="9">TonB-dependent receptor</fullName>
    </submittedName>
</protein>
<evidence type="ECO:0000256" key="4">
    <source>
        <dbReference type="ARBA" id="ARBA00022692"/>
    </source>
</evidence>
<dbReference type="InterPro" id="IPR057601">
    <property type="entry name" value="Oar-like_b-barrel"/>
</dbReference>
<gene>
    <name evidence="9" type="ORF">ENW50_05745</name>
</gene>
<dbReference type="SUPFAM" id="SSF49464">
    <property type="entry name" value="Carboxypeptidase regulatory domain-like"/>
    <property type="match status" value="1"/>
</dbReference>
<dbReference type="AlphaFoldDB" id="A0A7V4XS32"/>
<name>A0A7V4XS32_9BACT</name>
<dbReference type="PANTHER" id="PTHR30069:SF46">
    <property type="entry name" value="OAR PROTEIN"/>
    <property type="match status" value="1"/>
</dbReference>
<dbReference type="PANTHER" id="PTHR30069">
    <property type="entry name" value="TONB-DEPENDENT OUTER MEMBRANE RECEPTOR"/>
    <property type="match status" value="1"/>
</dbReference>
<evidence type="ECO:0000313" key="9">
    <source>
        <dbReference type="EMBL" id="HGY94173.1"/>
    </source>
</evidence>
<sequence length="1136" mass="123798">MKRGIRWGAFAALFLFATMMVTFAGAQTAVDGAIGGTVTDSSGAVIPNAQVTVHNNGTNADQHAVTDGSGYFRVVHLQPGTYTVTIAASGFQTNQSKNLTVNVGVMTSVQAHLQPGAAAQTVTVSGAAPLVNTSTPTFSGVINNYQLTHLPVNNYRWSSYALLTPGVVNDANGYGLLSFRGQSTLLNNVEFDGADDNQAFFSEERGRTRAGYSTAKAAIQEFQVNTSNYSVEYGFSAGGVVNAVSKSGTNHFHGQVYYFDRDSIWNAYNDYTKLTVPSGTGFTTEPYKPTDLRRQYGFGVGGPILKDRLFFFLAVDRFYHDFPGVSTPGNTFFYSQPDATVSNGCSASAVKSYSTIDADVCSLANNLTNAGLPTSYTQAVADYNNGIAGLNTMLGVAPRFGSQMIYFPKLDWQINKKNHASFEYNRLNWHSPAGIQTGAGALNYGKRSYGNDYVRDNWGIARLDTFLTPNVSNQALYQYGRDFEFEFSQQPTSYEQNTLIKNAAGYTNPFGGIPPEVYITPGNGGFEFGTPAFLERPAYPDERTWQFNDTVEWTRGNHDLKFGYQMVHTHDLSENLYNQYGSFSYTQLYNYFTDYYLAAQGGALAAKARNYSSYSQGFGSQGFGFSTVDYATFVQDEWKVSPKLSLTMGIRWEYEQTPNPQLPNTSNANPAYNIPQTGVLPKDKTNVGPRVGFAYDVFGNGKTVVRGGYGLFFARLINSTIYNAIAQTGVLTTDPNGNPLAQLQFSYNPTTAGAPVFPEVVTSAGTAGSPPNVIYFDPHFRMPEIEQADLTVQQQFGRHDVFSLTWLGAWGRRLPDFVDQNLPAPVQVNYVVNDPTGQGPLPNGKVLPVDFYVKAATSKVQLSNGVTATSSGRPNPYYGAETDIFSGVNSNYEGLVVQYEHQLSNHIQFNANYTWSHALDYGENNTSGTSTNALFDPTNLRLDYGNSDQNVPNRLVVNGVFTSPWQAHGLLGYLANGYEIAPDVQVQNGLPYSAGTNGNAFVQLNGKTLSYIGSGPTGSGGAPRAPGLDRNYVKRPRTAVVDLRMTKEFPIKGKANFQFIAEAFNLFNHQNVTGINTTAYNFGSSSSATCGANQLCFNAVNKNGTYTPQYGQVTNTNSSGFAYTPRQLQLAVQLTF</sequence>
<feature type="domain" description="TonB-dependent transporter Oar-like beta-barrel" evidence="8">
    <location>
        <begin position="244"/>
        <end position="1129"/>
    </location>
</feature>
<evidence type="ECO:0000256" key="1">
    <source>
        <dbReference type="ARBA" id="ARBA00004571"/>
    </source>
</evidence>
<keyword evidence="3" id="KW-1134">Transmembrane beta strand</keyword>
<dbReference type="GO" id="GO:0044718">
    <property type="term" value="P:siderophore transmembrane transport"/>
    <property type="evidence" value="ECO:0007669"/>
    <property type="project" value="TreeGrafter"/>
</dbReference>
<dbReference type="InterPro" id="IPR008969">
    <property type="entry name" value="CarboxyPept-like_regulatory"/>
</dbReference>
<keyword evidence="5" id="KW-0472">Membrane</keyword>
<comment type="subcellular location">
    <subcellularLocation>
        <location evidence="1">Cell outer membrane</location>
        <topology evidence="1">Multi-pass membrane protein</topology>
    </subcellularLocation>
</comment>
<proteinExistence type="predicted"/>
<dbReference type="Gene3D" id="2.40.170.20">
    <property type="entry name" value="TonB-dependent receptor, beta-barrel domain"/>
    <property type="match status" value="1"/>
</dbReference>
<reference evidence="9" key="1">
    <citation type="journal article" date="2020" name="mSystems">
        <title>Genome- and Community-Level Interaction Insights into Carbon Utilization and Element Cycling Functions of Hydrothermarchaeota in Hydrothermal Sediment.</title>
        <authorList>
            <person name="Zhou Z."/>
            <person name="Liu Y."/>
            <person name="Xu W."/>
            <person name="Pan J."/>
            <person name="Luo Z.H."/>
            <person name="Li M."/>
        </authorList>
    </citation>
    <scope>NUCLEOTIDE SEQUENCE [LARGE SCALE GENOMIC DNA]</scope>
    <source>
        <strain evidence="9">SpSt-855</strain>
    </source>
</reference>
<dbReference type="EMBL" id="DTKL01000032">
    <property type="protein sequence ID" value="HGY94173.1"/>
    <property type="molecule type" value="Genomic_DNA"/>
</dbReference>
<dbReference type="SUPFAM" id="SSF56935">
    <property type="entry name" value="Porins"/>
    <property type="match status" value="1"/>
</dbReference>
<dbReference type="Pfam" id="PF13620">
    <property type="entry name" value="CarboxypepD_reg"/>
    <property type="match status" value="1"/>
</dbReference>
<evidence type="ECO:0000256" key="5">
    <source>
        <dbReference type="ARBA" id="ARBA00023136"/>
    </source>
</evidence>
<accession>A0A7V4XS32</accession>
<organism evidence="9">
    <name type="scientific">Acidobacterium capsulatum</name>
    <dbReference type="NCBI Taxonomy" id="33075"/>
    <lineage>
        <taxon>Bacteria</taxon>
        <taxon>Pseudomonadati</taxon>
        <taxon>Acidobacteriota</taxon>
        <taxon>Terriglobia</taxon>
        <taxon>Terriglobales</taxon>
        <taxon>Acidobacteriaceae</taxon>
        <taxon>Acidobacterium</taxon>
    </lineage>
</organism>
<dbReference type="GO" id="GO:0009279">
    <property type="term" value="C:cell outer membrane"/>
    <property type="evidence" value="ECO:0007669"/>
    <property type="project" value="UniProtKB-SubCell"/>
</dbReference>
<evidence type="ECO:0000259" key="8">
    <source>
        <dbReference type="Pfam" id="PF25183"/>
    </source>
</evidence>
<evidence type="ECO:0000256" key="6">
    <source>
        <dbReference type="ARBA" id="ARBA00023237"/>
    </source>
</evidence>
<keyword evidence="2" id="KW-0813">Transport</keyword>
<keyword evidence="9" id="KW-0675">Receptor</keyword>
<dbReference type="Gene3D" id="2.60.40.1120">
    <property type="entry name" value="Carboxypeptidase-like, regulatory domain"/>
    <property type="match status" value="1"/>
</dbReference>
<evidence type="ECO:0000256" key="2">
    <source>
        <dbReference type="ARBA" id="ARBA00022448"/>
    </source>
</evidence>